<dbReference type="GeneID" id="36579797"/>
<evidence type="ECO:0000313" key="1">
    <source>
        <dbReference type="EMBL" id="PMD49480.1"/>
    </source>
</evidence>
<accession>A0A2J6SFF9</accession>
<dbReference type="InParanoid" id="A0A2J6SFF9"/>
<evidence type="ECO:0000313" key="2">
    <source>
        <dbReference type="Proteomes" id="UP000235371"/>
    </source>
</evidence>
<name>A0A2J6SFF9_9HELO</name>
<sequence>MFNNSVLANLSSFLSAPRSSAKGQAAVEEGAPGRKVRLICQPLASDKPLTAFSQPTRTRLNLRSSKAAKAENGLALQSPNWWKAGKVQNPDRKALAQCCSSMWKLKEKLRKL</sequence>
<dbReference type="EMBL" id="KZ613921">
    <property type="protein sequence ID" value="PMD49480.1"/>
    <property type="molecule type" value="Genomic_DNA"/>
</dbReference>
<reference evidence="1 2" key="1">
    <citation type="submission" date="2016-04" db="EMBL/GenBank/DDBJ databases">
        <title>A degradative enzymes factory behind the ericoid mycorrhizal symbiosis.</title>
        <authorList>
            <consortium name="DOE Joint Genome Institute"/>
            <person name="Martino E."/>
            <person name="Morin E."/>
            <person name="Grelet G."/>
            <person name="Kuo A."/>
            <person name="Kohler A."/>
            <person name="Daghino S."/>
            <person name="Barry K."/>
            <person name="Choi C."/>
            <person name="Cichocki N."/>
            <person name="Clum A."/>
            <person name="Copeland A."/>
            <person name="Hainaut M."/>
            <person name="Haridas S."/>
            <person name="Labutti K."/>
            <person name="Lindquist E."/>
            <person name="Lipzen A."/>
            <person name="Khouja H.-R."/>
            <person name="Murat C."/>
            <person name="Ohm R."/>
            <person name="Olson A."/>
            <person name="Spatafora J."/>
            <person name="Veneault-Fourrey C."/>
            <person name="Henrissat B."/>
            <person name="Grigoriev I."/>
            <person name="Martin F."/>
            <person name="Perotto S."/>
        </authorList>
    </citation>
    <scope>NUCLEOTIDE SEQUENCE [LARGE SCALE GENOMIC DNA]</scope>
    <source>
        <strain evidence="1 2">E</strain>
    </source>
</reference>
<gene>
    <name evidence="1" type="ORF">K444DRAFT_300575</name>
</gene>
<protein>
    <submittedName>
        <fullName evidence="1">Uncharacterized protein</fullName>
    </submittedName>
</protein>
<keyword evidence="2" id="KW-1185">Reference proteome</keyword>
<dbReference type="RefSeq" id="XP_024726384.1">
    <property type="nucleotide sequence ID" value="XM_024871715.1"/>
</dbReference>
<proteinExistence type="predicted"/>
<dbReference type="Proteomes" id="UP000235371">
    <property type="component" value="Unassembled WGS sequence"/>
</dbReference>
<dbReference type="AlphaFoldDB" id="A0A2J6SFF9"/>
<organism evidence="1 2">
    <name type="scientific">Hyaloscypha bicolor E</name>
    <dbReference type="NCBI Taxonomy" id="1095630"/>
    <lineage>
        <taxon>Eukaryota</taxon>
        <taxon>Fungi</taxon>
        <taxon>Dikarya</taxon>
        <taxon>Ascomycota</taxon>
        <taxon>Pezizomycotina</taxon>
        <taxon>Leotiomycetes</taxon>
        <taxon>Helotiales</taxon>
        <taxon>Hyaloscyphaceae</taxon>
        <taxon>Hyaloscypha</taxon>
        <taxon>Hyaloscypha bicolor</taxon>
    </lineage>
</organism>